<sequence length="310" mass="35716">MRRAHASLLVPGPHYAEETRGTPLQNYCDYFFKVIVQNSGRRSETHVCNENQTMECVYRSRVNQHRSRDTGVRGVSGGRSIMKKKSSHKHKHMHHSSLGESIVGCRIQHNWKEDVYSAVSRWTGTVLVQVSVNSSLYLIKYDGVDCVYGLEIFRDQRVQNLEIFPGEIASFRVSDTRLADQLLGRPVVHLFETDEGSKDEWRGLVLSRAPSMPAWFFITYEKDPMLYMYQLTQDYKDGDLRILPDPDDRAELREPGEACDSLVGKQVECENQDGTQRMGTIIQQVQTKPSIYFIKFDDDYHIYVYDMVGS</sequence>
<dbReference type="Proteomes" id="UP000515129">
    <property type="component" value="Chromosome 8"/>
</dbReference>
<organism evidence="3 4">
    <name type="scientific">Carassius auratus</name>
    <name type="common">Goldfish</name>
    <dbReference type="NCBI Taxonomy" id="7957"/>
    <lineage>
        <taxon>Eukaryota</taxon>
        <taxon>Metazoa</taxon>
        <taxon>Chordata</taxon>
        <taxon>Craniata</taxon>
        <taxon>Vertebrata</taxon>
        <taxon>Euteleostomi</taxon>
        <taxon>Actinopterygii</taxon>
        <taxon>Neopterygii</taxon>
        <taxon>Teleostei</taxon>
        <taxon>Ostariophysi</taxon>
        <taxon>Cypriniformes</taxon>
        <taxon>Cyprinidae</taxon>
        <taxon>Cyprininae</taxon>
        <taxon>Carassius</taxon>
    </lineage>
</organism>
<dbReference type="InterPro" id="IPR042567">
    <property type="entry name" value="SPIN/Ssty_sf"/>
</dbReference>
<dbReference type="InterPro" id="IPR003671">
    <property type="entry name" value="SPIN/Ssty"/>
</dbReference>
<comment type="similarity">
    <text evidence="1">Belongs to the SPIN/STSY family.</text>
</comment>
<dbReference type="CTD" id="550562"/>
<proteinExistence type="inferred from homology"/>
<dbReference type="PANTHER" id="PTHR10405">
    <property type="entry name" value="SPINDLIN"/>
    <property type="match status" value="1"/>
</dbReference>
<dbReference type="KEGG" id="caua:113106906"/>
<protein>
    <submittedName>
        <fullName evidence="4">Spindlin-Z isoform X1</fullName>
    </submittedName>
</protein>
<evidence type="ECO:0000313" key="4">
    <source>
        <dbReference type="RefSeq" id="XP_026124719.1"/>
    </source>
</evidence>
<dbReference type="Gene3D" id="2.80.10.70">
    <property type="entry name" value="Spindlin/Ssty"/>
    <property type="match status" value="1"/>
</dbReference>
<dbReference type="AlphaFoldDB" id="A0A6P6PUX0"/>
<dbReference type="RefSeq" id="XP_026124719.1">
    <property type="nucleotide sequence ID" value="XM_026268934.1"/>
</dbReference>
<accession>A0A6P6PUX0</accession>
<feature type="compositionally biased region" description="Basic residues" evidence="2">
    <location>
        <begin position="81"/>
        <end position="94"/>
    </location>
</feature>
<name>A0A6P6PUX0_CARAU</name>
<dbReference type="Pfam" id="PF02513">
    <property type="entry name" value="Spin-Ssty"/>
    <property type="match status" value="3"/>
</dbReference>
<reference evidence="4" key="1">
    <citation type="submission" date="2025-08" db="UniProtKB">
        <authorList>
            <consortium name="RefSeq"/>
        </authorList>
    </citation>
    <scope>IDENTIFICATION</scope>
    <source>
        <strain evidence="4">Wakin</strain>
        <tissue evidence="4">Muscle</tissue>
    </source>
</reference>
<dbReference type="GO" id="GO:0007276">
    <property type="term" value="P:gamete generation"/>
    <property type="evidence" value="ECO:0007669"/>
    <property type="project" value="InterPro"/>
</dbReference>
<dbReference type="FunFam" id="2.80.10.70:FF:000001">
    <property type="entry name" value="Spindlin 1"/>
    <property type="match status" value="1"/>
</dbReference>
<gene>
    <name evidence="4" type="primary">spinb</name>
</gene>
<evidence type="ECO:0000256" key="2">
    <source>
        <dbReference type="SAM" id="MobiDB-lite"/>
    </source>
</evidence>
<evidence type="ECO:0000313" key="3">
    <source>
        <dbReference type="Proteomes" id="UP000515129"/>
    </source>
</evidence>
<feature type="region of interest" description="Disordered" evidence="2">
    <location>
        <begin position="67"/>
        <end position="94"/>
    </location>
</feature>
<dbReference type="OrthoDB" id="9944558at2759"/>
<keyword evidence="3" id="KW-1185">Reference proteome</keyword>
<evidence type="ECO:0000256" key="1">
    <source>
        <dbReference type="ARBA" id="ARBA00009467"/>
    </source>
</evidence>